<feature type="domain" description="DNA ligase D 3'-phosphoesterase" evidence="2">
    <location>
        <begin position="49"/>
        <end position="145"/>
    </location>
</feature>
<evidence type="ECO:0000256" key="1">
    <source>
        <dbReference type="SAM" id="MobiDB-lite"/>
    </source>
</evidence>
<keyword evidence="4" id="KW-1185">Reference proteome</keyword>
<feature type="region of interest" description="Disordered" evidence="1">
    <location>
        <begin position="1"/>
        <end position="34"/>
    </location>
</feature>
<dbReference type="Proteomes" id="UP000273307">
    <property type="component" value="Unassembled WGS sequence"/>
</dbReference>
<reference evidence="3 4" key="1">
    <citation type="submission" date="2018-09" db="EMBL/GenBank/DDBJ databases">
        <authorList>
            <person name="Tagini F."/>
        </authorList>
    </citation>
    <scope>NUCLEOTIDE SEQUENCE [LARGE SCALE GENOMIC DNA]</scope>
    <source>
        <strain evidence="3 4">MK136</strain>
    </source>
</reference>
<accession>A0A498Q1M8</accession>
<dbReference type="PANTHER" id="PTHR39465">
    <property type="entry name" value="DNA LIGASE D, 3'-PHOSPHOESTERASE DOMAIN"/>
    <property type="match status" value="1"/>
</dbReference>
<dbReference type="InterPro" id="IPR014144">
    <property type="entry name" value="LigD_PE_domain"/>
</dbReference>
<proteinExistence type="predicted"/>
<dbReference type="Pfam" id="PF13298">
    <property type="entry name" value="LigD_N"/>
    <property type="match status" value="1"/>
</dbReference>
<dbReference type="OrthoDB" id="9802472at2"/>
<sequence length="188" mass="21227">MQLIENRRRRRADRTGGPRAEAPGRHRPKKLTAEEGPRFVIRHHVANGDHYDDHYDLCLEIDGVLASWAMPKSPSASPKDKRMARRIDDHPVQYATFEGAGGVIVWDYGTYANMTGHEMIKGLDRGHLSFRLRGRTVHGGYALTRIREGDDETWLMTKRGDYPSSGEAGTHREPPEAALARGILDDWS</sequence>
<dbReference type="RefSeq" id="WP_122442671.1">
    <property type="nucleotide sequence ID" value="NZ_UPHP01000057.1"/>
</dbReference>
<dbReference type="EMBL" id="UPHP01000057">
    <property type="protein sequence ID" value="VBA38493.1"/>
    <property type="molecule type" value="Genomic_DNA"/>
</dbReference>
<organism evidence="3 4">
    <name type="scientific">Mycobacterium attenuatum</name>
    <dbReference type="NCBI Taxonomy" id="2341086"/>
    <lineage>
        <taxon>Bacteria</taxon>
        <taxon>Bacillati</taxon>
        <taxon>Actinomycetota</taxon>
        <taxon>Actinomycetes</taxon>
        <taxon>Mycobacteriales</taxon>
        <taxon>Mycobacteriaceae</taxon>
        <taxon>Mycobacterium</taxon>
    </lineage>
</organism>
<name>A0A498Q1M8_9MYCO</name>
<dbReference type="PANTHER" id="PTHR39465:SF1">
    <property type="entry name" value="DNA LIGASE D 3'-PHOSPHOESTERASE DOMAIN-CONTAINING PROTEIN"/>
    <property type="match status" value="1"/>
</dbReference>
<evidence type="ECO:0000259" key="2">
    <source>
        <dbReference type="Pfam" id="PF13298"/>
    </source>
</evidence>
<evidence type="ECO:0000313" key="4">
    <source>
        <dbReference type="Proteomes" id="UP000273307"/>
    </source>
</evidence>
<gene>
    <name evidence="3" type="primary">ligD_4</name>
    <name evidence="3" type="ORF">LAUMK136_02514</name>
</gene>
<protein>
    <submittedName>
        <fullName evidence="3">Multifunctional non-homologous end joining protein LigD</fullName>
    </submittedName>
</protein>
<feature type="region of interest" description="Disordered" evidence="1">
    <location>
        <begin position="163"/>
        <end position="188"/>
    </location>
</feature>
<dbReference type="AlphaFoldDB" id="A0A498Q1M8"/>
<evidence type="ECO:0000313" key="3">
    <source>
        <dbReference type="EMBL" id="VBA38493.1"/>
    </source>
</evidence>